<sequence length="266" mass="27330">MSKSHPFTLGVIVAGGRGARLGLGRPKAFAEVGGMTLLARAETVLAALCDAIVIAAPASLELPPHRFPRVADATDAAVPLAGLVAGLAKLPFARAVALGVDFPLMRPEMIAALLARLGRRAAVLPTPGGVPQPLAAAYAPVAGAALAASLARGERAVTAASLALDPRIVGESELSRLEGGSRCFFNLNTPADRTAPVRHAHALALGGVPLDRAFAALRKHDPHAHACWVYDLDALEARARRFRAAVAPLTPLAALALKSNALPALL</sequence>
<dbReference type="Proteomes" id="UP000317716">
    <property type="component" value="Unassembled WGS sequence"/>
</dbReference>
<evidence type="ECO:0000256" key="1">
    <source>
        <dbReference type="ARBA" id="ARBA00022679"/>
    </source>
</evidence>
<feature type="domain" description="MobA-like NTP transferase" evidence="2">
    <location>
        <begin position="10"/>
        <end position="160"/>
    </location>
</feature>
<dbReference type="EMBL" id="VBOS01000517">
    <property type="protein sequence ID" value="TMQ47703.1"/>
    <property type="molecule type" value="Genomic_DNA"/>
</dbReference>
<protein>
    <recommendedName>
        <fullName evidence="2">MobA-like NTP transferase domain-containing protein</fullName>
    </recommendedName>
</protein>
<proteinExistence type="predicted"/>
<dbReference type="InterPro" id="IPR025877">
    <property type="entry name" value="MobA-like_NTP_Trfase"/>
</dbReference>
<organism evidence="3 4">
    <name type="scientific">Eiseniibacteriota bacterium</name>
    <dbReference type="NCBI Taxonomy" id="2212470"/>
    <lineage>
        <taxon>Bacteria</taxon>
        <taxon>Candidatus Eiseniibacteriota</taxon>
    </lineage>
</organism>
<feature type="non-terminal residue" evidence="3">
    <location>
        <position position="266"/>
    </location>
</feature>
<name>A0A538S8J8_UNCEI</name>
<evidence type="ECO:0000259" key="2">
    <source>
        <dbReference type="Pfam" id="PF12804"/>
    </source>
</evidence>
<comment type="caution">
    <text evidence="3">The sequence shown here is derived from an EMBL/GenBank/DDBJ whole genome shotgun (WGS) entry which is preliminary data.</text>
</comment>
<gene>
    <name evidence="3" type="ORF">E6K72_13770</name>
</gene>
<accession>A0A538S8J8</accession>
<dbReference type="GO" id="GO:0016779">
    <property type="term" value="F:nucleotidyltransferase activity"/>
    <property type="evidence" value="ECO:0007669"/>
    <property type="project" value="UniProtKB-ARBA"/>
</dbReference>
<keyword evidence="1" id="KW-0808">Transferase</keyword>
<reference evidence="3 4" key="1">
    <citation type="journal article" date="2019" name="Nat. Microbiol.">
        <title>Mediterranean grassland soil C-N compound turnover is dependent on rainfall and depth, and is mediated by genomically divergent microorganisms.</title>
        <authorList>
            <person name="Diamond S."/>
            <person name="Andeer P.F."/>
            <person name="Li Z."/>
            <person name="Crits-Christoph A."/>
            <person name="Burstein D."/>
            <person name="Anantharaman K."/>
            <person name="Lane K.R."/>
            <person name="Thomas B.C."/>
            <person name="Pan C."/>
            <person name="Northen T.R."/>
            <person name="Banfield J.F."/>
        </authorList>
    </citation>
    <scope>NUCLEOTIDE SEQUENCE [LARGE SCALE GENOMIC DNA]</scope>
    <source>
        <strain evidence="3">WS_2</strain>
    </source>
</reference>
<dbReference type="PANTHER" id="PTHR19136">
    <property type="entry name" value="MOLYBDENUM COFACTOR GUANYLYLTRANSFERASE"/>
    <property type="match status" value="1"/>
</dbReference>
<dbReference type="Pfam" id="PF12804">
    <property type="entry name" value="NTP_transf_3"/>
    <property type="match status" value="1"/>
</dbReference>
<dbReference type="InterPro" id="IPR029044">
    <property type="entry name" value="Nucleotide-diphossugar_trans"/>
</dbReference>
<dbReference type="Gene3D" id="3.90.550.10">
    <property type="entry name" value="Spore Coat Polysaccharide Biosynthesis Protein SpsA, Chain A"/>
    <property type="match status" value="1"/>
</dbReference>
<dbReference type="AlphaFoldDB" id="A0A538S8J8"/>
<dbReference type="SUPFAM" id="SSF53448">
    <property type="entry name" value="Nucleotide-diphospho-sugar transferases"/>
    <property type="match status" value="1"/>
</dbReference>
<evidence type="ECO:0000313" key="3">
    <source>
        <dbReference type="EMBL" id="TMQ47703.1"/>
    </source>
</evidence>
<evidence type="ECO:0000313" key="4">
    <source>
        <dbReference type="Proteomes" id="UP000317716"/>
    </source>
</evidence>
<dbReference type="PANTHER" id="PTHR19136:SF81">
    <property type="entry name" value="MOLYBDENUM COFACTOR GUANYLYLTRANSFERASE"/>
    <property type="match status" value="1"/>
</dbReference>